<sequence length="118" mass="13027">MPLPAAALEEGDDLVARWRSMFLTQPLEQLIILPNEVPSCSYLLKRDHSYEMACPAYAGQAFPAPMLPMILLRYLPHAPRNGAAKFPAAPPEVVGWKDSACGISENTDAEIATRLFSW</sequence>
<dbReference type="Proteomes" id="UP000245431">
    <property type="component" value="Chromosome PVE_r2"/>
</dbReference>
<name>A0A1D3K8W3_PSEVE</name>
<reference evidence="2" key="1">
    <citation type="submission" date="2016-07" db="EMBL/GenBank/DDBJ databases">
        <authorList>
            <person name="Florea S."/>
            <person name="Webb J.S."/>
            <person name="Jaromczyk J."/>
            <person name="Schardl C.L."/>
        </authorList>
    </citation>
    <scope>NUCLEOTIDE SEQUENCE [LARGE SCALE GENOMIC DNA]</scope>
    <source>
        <strain evidence="2">1YdBTEX2</strain>
    </source>
</reference>
<protein>
    <submittedName>
        <fullName evidence="1">Uncharacterized protein</fullName>
    </submittedName>
</protein>
<organism evidence="1 2">
    <name type="scientific">Pseudomonas veronii 1YdBTEX2</name>
    <dbReference type="NCBI Taxonomy" id="1295141"/>
    <lineage>
        <taxon>Bacteria</taxon>
        <taxon>Pseudomonadati</taxon>
        <taxon>Pseudomonadota</taxon>
        <taxon>Gammaproteobacteria</taxon>
        <taxon>Pseudomonadales</taxon>
        <taxon>Pseudomonadaceae</taxon>
        <taxon>Pseudomonas</taxon>
    </lineage>
</organism>
<dbReference type="EMBL" id="LT599584">
    <property type="protein sequence ID" value="SBW84692.1"/>
    <property type="molecule type" value="Genomic_DNA"/>
</dbReference>
<dbReference type="AlphaFoldDB" id="A0A1D3K8W3"/>
<gene>
    <name evidence="1" type="ORF">PVE_R2G0666</name>
</gene>
<accession>A0A1D3K8W3</accession>
<proteinExistence type="predicted"/>
<evidence type="ECO:0000313" key="2">
    <source>
        <dbReference type="Proteomes" id="UP000245431"/>
    </source>
</evidence>
<evidence type="ECO:0000313" key="1">
    <source>
        <dbReference type="EMBL" id="SBW84692.1"/>
    </source>
</evidence>